<evidence type="ECO:0000313" key="3">
    <source>
        <dbReference type="EMBL" id="NIK58441.1"/>
    </source>
</evidence>
<dbReference type="Pfam" id="PF13320">
    <property type="entry name" value="GH123_cat"/>
    <property type="match status" value="1"/>
</dbReference>
<evidence type="ECO:0000256" key="1">
    <source>
        <dbReference type="SAM" id="SignalP"/>
    </source>
</evidence>
<reference evidence="3 4" key="1">
    <citation type="submission" date="2020-03" db="EMBL/GenBank/DDBJ databases">
        <title>Sequencing the genomes of 1000 actinobacteria strains.</title>
        <authorList>
            <person name="Klenk H.-P."/>
        </authorList>
    </citation>
    <scope>NUCLEOTIDE SEQUENCE [LARGE SCALE GENOMIC DNA]</scope>
    <source>
        <strain evidence="3 4">DSM 45490</strain>
    </source>
</reference>
<dbReference type="AlphaFoldDB" id="A0A7X5VCU2"/>
<keyword evidence="1" id="KW-0732">Signal</keyword>
<sequence length="819" mass="89806">MYKRFALVLAAVLALIGVVPAHAASDDVLADFETPDLMGVTLAAPEVDRAAQSTAFATRGNGALRFDIAGSTTSGSRVFPRVWLADGTALTAADWRGRNYLQVGVLNATPEPTTLYVVVRDQAGRYHQSALAAAPFGYRMFRIGIAAIAAAGVDLTKLQHLQVSAARSPSPRTLYVDDIRLTDSLPDEAAEQDRLAPRIIAAMGLTDLGNSVAAALSAVERRMPQSPAPPDRALRATASALRRQLDVYATQIPALGKDVTTARAILAGLGLIQWRIKRLGTSVDARHARPSAPVGLGFADSMALVYPKDLPCQCTWRDGEIQLARGEYENIQLVAAPYQGGLSGAVARVTSVHGPDSGLTVSVRPVASLFLGAPVAPRPGTPTPYRPSLYQGWTPDPILTDRSAVDVAGDDYQAFWVQVHAPAGLRAGQYTVDLALSADGIAPQPARVKVTVWDVTIPDRPVLQTAIGNDPKAYAEPYGVTDPDGIARVNEAKWRFLADFKIQPDNIYRSIYTDGPPTVAELRAVQQRYGGLRRFNVWYFDPRLFDLHQPDTWDAKADALFDLIQPAVDSYRAAGLVDHAYLYCCDETLAAHAVLVKHVLTRFKQRFPDIEVLSTYIDDRMGESNGLSRLIDYWVRDVPWLAPDVIERRRAAGDESWWYLHAGNENPVPNLFVGYDPGQLRTLLGPMSFQAKVDGFLYYRVDRWYGHSVLTDGPLSTWDPRTWGNVAGDGSLFYPGRNGPMPSQRIQNFRDGMEDYNLMVELRRAVDQAPSDVDPEKLALAQRVLTARDVVTNQTTYVRDPAAYRLWRAQVGAVIKHLS</sequence>
<proteinExistence type="predicted"/>
<dbReference type="RefSeq" id="WP_167209239.1">
    <property type="nucleotide sequence ID" value="NZ_JAASRO010000001.1"/>
</dbReference>
<dbReference type="Proteomes" id="UP000555407">
    <property type="component" value="Unassembled WGS sequence"/>
</dbReference>
<evidence type="ECO:0000259" key="2">
    <source>
        <dbReference type="Pfam" id="PF13320"/>
    </source>
</evidence>
<feature type="signal peptide" evidence="1">
    <location>
        <begin position="1"/>
        <end position="23"/>
    </location>
</feature>
<keyword evidence="4" id="KW-1185">Reference proteome</keyword>
<evidence type="ECO:0000313" key="4">
    <source>
        <dbReference type="Proteomes" id="UP000555407"/>
    </source>
</evidence>
<name>A0A7X5VCU2_9ACTN</name>
<dbReference type="InterPro" id="IPR025150">
    <property type="entry name" value="GH123_cat"/>
</dbReference>
<comment type="caution">
    <text evidence="3">The sequence shown here is derived from an EMBL/GenBank/DDBJ whole genome shotgun (WGS) entry which is preliminary data.</text>
</comment>
<feature type="chain" id="PRO_5030551857" description="Glycoside hydrolase 123 catalytic domain-containing protein" evidence="1">
    <location>
        <begin position="24"/>
        <end position="819"/>
    </location>
</feature>
<accession>A0A7X5VCU2</accession>
<dbReference type="Gene3D" id="2.60.120.430">
    <property type="entry name" value="Galactose-binding lectin"/>
    <property type="match status" value="1"/>
</dbReference>
<dbReference type="EMBL" id="JAASRO010000001">
    <property type="protein sequence ID" value="NIK58441.1"/>
    <property type="molecule type" value="Genomic_DNA"/>
</dbReference>
<protein>
    <recommendedName>
        <fullName evidence="2">Glycoside hydrolase 123 catalytic domain-containing protein</fullName>
    </recommendedName>
</protein>
<feature type="domain" description="Glycoside hydrolase 123 catalytic" evidence="2">
    <location>
        <begin position="571"/>
        <end position="759"/>
    </location>
</feature>
<organism evidence="3 4">
    <name type="scientific">Kribbella shirazensis</name>
    <dbReference type="NCBI Taxonomy" id="1105143"/>
    <lineage>
        <taxon>Bacteria</taxon>
        <taxon>Bacillati</taxon>
        <taxon>Actinomycetota</taxon>
        <taxon>Actinomycetes</taxon>
        <taxon>Propionibacteriales</taxon>
        <taxon>Kribbellaceae</taxon>
        <taxon>Kribbella</taxon>
    </lineage>
</organism>
<gene>
    <name evidence="3" type="ORF">BJY22_004158</name>
</gene>